<protein>
    <submittedName>
        <fullName evidence="3">Uncharacterized protein</fullName>
    </submittedName>
</protein>
<reference evidence="3 4" key="1">
    <citation type="journal article" date="2015" name="Stand. Genomic Sci.">
        <title>Genomic Encyclopedia of Bacterial and Archaeal Type Strains, Phase III: the genomes of soil and plant-associated and newly described type strains.</title>
        <authorList>
            <person name="Whitman W.B."/>
            <person name="Woyke T."/>
            <person name="Klenk H.P."/>
            <person name="Zhou Y."/>
            <person name="Lilburn T.G."/>
            <person name="Beck B.J."/>
            <person name="De Vos P."/>
            <person name="Vandamme P."/>
            <person name="Eisen J.A."/>
            <person name="Garrity G."/>
            <person name="Hugenholtz P."/>
            <person name="Kyrpides N.C."/>
        </authorList>
    </citation>
    <scope>NUCLEOTIDE SEQUENCE [LARGE SCALE GENOMIC DNA]</scope>
    <source>
        <strain evidence="3 4">CGMCC 1.10822</strain>
    </source>
</reference>
<dbReference type="AlphaFoldDB" id="A0A562RLU4"/>
<feature type="region of interest" description="Disordered" evidence="1">
    <location>
        <begin position="1"/>
        <end position="26"/>
    </location>
</feature>
<evidence type="ECO:0000256" key="1">
    <source>
        <dbReference type="SAM" id="MobiDB-lite"/>
    </source>
</evidence>
<keyword evidence="2" id="KW-0472">Membrane</keyword>
<comment type="caution">
    <text evidence="3">The sequence shown here is derived from an EMBL/GenBank/DDBJ whole genome shotgun (WGS) entry which is preliminary data.</text>
</comment>
<keyword evidence="2" id="KW-1133">Transmembrane helix</keyword>
<dbReference type="EMBL" id="VLLB01000001">
    <property type="protein sequence ID" value="TWI70001.1"/>
    <property type="molecule type" value="Genomic_DNA"/>
</dbReference>
<name>A0A562RLU4_9BURK</name>
<keyword evidence="2" id="KW-0812">Transmembrane</keyword>
<dbReference type="RefSeq" id="WP_145647705.1">
    <property type="nucleotide sequence ID" value="NZ_VLLB01000001.1"/>
</dbReference>
<accession>A0A562RLU4</accession>
<feature type="compositionally biased region" description="Polar residues" evidence="1">
    <location>
        <begin position="1"/>
        <end position="12"/>
    </location>
</feature>
<keyword evidence="4" id="KW-1185">Reference proteome</keyword>
<feature type="transmembrane region" description="Helical" evidence="2">
    <location>
        <begin position="35"/>
        <end position="54"/>
    </location>
</feature>
<gene>
    <name evidence="3" type="ORF">IP91_01079</name>
</gene>
<proteinExistence type="predicted"/>
<sequence length="127" mass="12927">MSTTPATRSTPSFEAPPAVAGALRRGTPSARAGRVARMILWLAGAILILQLLGATQHRHDASHHLSDCAGCMLAAQLPAPPADPVLAAVSARHASLQYFLAAIAFTSAGSSISAPIPRAQGPPSSSL</sequence>
<evidence type="ECO:0000313" key="3">
    <source>
        <dbReference type="EMBL" id="TWI70001.1"/>
    </source>
</evidence>
<evidence type="ECO:0000256" key="2">
    <source>
        <dbReference type="SAM" id="Phobius"/>
    </source>
</evidence>
<dbReference type="Proteomes" id="UP000318431">
    <property type="component" value="Unassembled WGS sequence"/>
</dbReference>
<organism evidence="3 4">
    <name type="scientific">Pseudoduganella lurida</name>
    <dbReference type="NCBI Taxonomy" id="1036180"/>
    <lineage>
        <taxon>Bacteria</taxon>
        <taxon>Pseudomonadati</taxon>
        <taxon>Pseudomonadota</taxon>
        <taxon>Betaproteobacteria</taxon>
        <taxon>Burkholderiales</taxon>
        <taxon>Oxalobacteraceae</taxon>
        <taxon>Telluria group</taxon>
        <taxon>Pseudoduganella</taxon>
    </lineage>
</organism>
<evidence type="ECO:0000313" key="4">
    <source>
        <dbReference type="Proteomes" id="UP000318431"/>
    </source>
</evidence>